<dbReference type="OrthoDB" id="418526at2759"/>
<name>A0A812SU96_9DINO</name>
<sequence length="477" mass="52845">MDLCLDGFDDLGFDGLGPSRGWSMKRGHRKRLDAASCRNPKKMGKASEEVGLGRSAAKRSVNSGSRNLWRDPTYLGKYGSDYHPQTRRNNLRRRMREAVYESEELESDWEDCIVLSLEHVGSLEAKWKYLEVASACSSTTAGFDTASTASDFGWEFLEPTTPSRPCTPKIDISPWQAALRRAELTAKEYAQQSGQAESRGTEASQRRRRCKRATIVKSIQAEMQKLAQELRSKYQVHLNYDLPSAGPTTPFEKLRWKFLKDHANAFCASLSVQYLRCGRQWNLKPTPLPQAVEDRFLSACARASEGELQPALHGTDMSNLSSIYSQGLLIPGERGNGVRIANGSVHGVGIYTAYVKDASLSWLYSRGESRPVLVCGVLDPRARKPASHRNSGQVAYTHSARIFFKDDLVSPLFEASLSSIPASSCTVPTPTVAALPPRILPPDPAKAGPRTRLRPTVTLLNSAQAFLARRAARKRQT</sequence>
<dbReference type="EMBL" id="CAJNJA010022520">
    <property type="protein sequence ID" value="CAE7494846.1"/>
    <property type="molecule type" value="Genomic_DNA"/>
</dbReference>
<comment type="caution">
    <text evidence="2">The sequence shown here is derived from an EMBL/GenBank/DDBJ whole genome shotgun (WGS) entry which is preliminary data.</text>
</comment>
<reference evidence="2" key="1">
    <citation type="submission" date="2021-02" db="EMBL/GenBank/DDBJ databases">
        <authorList>
            <person name="Dougan E. K."/>
            <person name="Rhodes N."/>
            <person name="Thang M."/>
            <person name="Chan C."/>
        </authorList>
    </citation>
    <scope>NUCLEOTIDE SEQUENCE</scope>
</reference>
<dbReference type="SUPFAM" id="SSF56399">
    <property type="entry name" value="ADP-ribosylation"/>
    <property type="match status" value="1"/>
</dbReference>
<proteinExistence type="predicted"/>
<feature type="region of interest" description="Disordered" evidence="1">
    <location>
        <begin position="38"/>
        <end position="59"/>
    </location>
</feature>
<protein>
    <recommendedName>
        <fullName evidence="4">PARP catalytic domain-containing protein</fullName>
    </recommendedName>
</protein>
<evidence type="ECO:0000313" key="2">
    <source>
        <dbReference type="EMBL" id="CAE7494846.1"/>
    </source>
</evidence>
<evidence type="ECO:0000313" key="3">
    <source>
        <dbReference type="Proteomes" id="UP000601435"/>
    </source>
</evidence>
<keyword evidence="3" id="KW-1185">Reference proteome</keyword>
<dbReference type="AlphaFoldDB" id="A0A812SU96"/>
<organism evidence="2 3">
    <name type="scientific">Symbiodinium necroappetens</name>
    <dbReference type="NCBI Taxonomy" id="1628268"/>
    <lineage>
        <taxon>Eukaryota</taxon>
        <taxon>Sar</taxon>
        <taxon>Alveolata</taxon>
        <taxon>Dinophyceae</taxon>
        <taxon>Suessiales</taxon>
        <taxon>Symbiodiniaceae</taxon>
        <taxon>Symbiodinium</taxon>
    </lineage>
</organism>
<gene>
    <name evidence="2" type="ORF">SNEC2469_LOCUS14081</name>
</gene>
<evidence type="ECO:0008006" key="4">
    <source>
        <dbReference type="Google" id="ProtNLM"/>
    </source>
</evidence>
<dbReference type="Proteomes" id="UP000601435">
    <property type="component" value="Unassembled WGS sequence"/>
</dbReference>
<accession>A0A812SU96</accession>
<evidence type="ECO:0000256" key="1">
    <source>
        <dbReference type="SAM" id="MobiDB-lite"/>
    </source>
</evidence>
<dbReference type="Gene3D" id="3.90.228.10">
    <property type="match status" value="1"/>
</dbReference>